<dbReference type="Gene3D" id="3.40.50.300">
    <property type="entry name" value="P-loop containing nucleotide triphosphate hydrolases"/>
    <property type="match status" value="1"/>
</dbReference>
<reference evidence="4" key="1">
    <citation type="submission" date="2024-06" db="EMBL/GenBank/DDBJ databases">
        <title>Draft Genome Sequence of Deinococcus sonorensis Type Strain KR-87, a Biofilm Producing Representative of the Genus Deinococcus.</title>
        <authorList>
            <person name="Boren L.S."/>
            <person name="Grosso R.A."/>
            <person name="Hugenberg-Cox A.N."/>
            <person name="Hill J.T.E."/>
            <person name="Albert C.M."/>
            <person name="Tuohy J.M."/>
        </authorList>
    </citation>
    <scope>NUCLEOTIDE SEQUENCE</scope>
    <source>
        <strain evidence="4">KR-87</strain>
    </source>
</reference>
<protein>
    <submittedName>
        <fullName evidence="4">Polyphosphate kinase 2 family protein</fullName>
    </submittedName>
</protein>
<dbReference type="Pfam" id="PF03976">
    <property type="entry name" value="PPK2"/>
    <property type="match status" value="1"/>
</dbReference>
<sequence length="269" mass="31300">MKVDLSDFRVRPGEPVKLKHLDTHAPDGLSSEQAAVQTAQWQERLARLQDRLYAEAKQSLLVVLQARDAGGKDGTVKHVFEAVNPQGIIVTSFKVPSEQERAHDFLWRIHAHTPAAGMIAVFNRSHYEDVLVTRVHELIDKKEVHRRYQQICDFEAMLSSQGTRVLKLYLHISKDEQRKRLQDRLDDPEKRWKFNPADLEERARWSDYTDAYQDTLEATSTEVAPWYVIPADQKWYRNLLISKLLVRTLEDMDPRYPTSKLDLESIQID</sequence>
<dbReference type="InterPro" id="IPR016898">
    <property type="entry name" value="Polyphosphate_phosphotransfera"/>
</dbReference>
<evidence type="ECO:0000256" key="1">
    <source>
        <dbReference type="ARBA" id="ARBA00022679"/>
    </source>
</evidence>
<dbReference type="InterPro" id="IPR027417">
    <property type="entry name" value="P-loop_NTPase"/>
</dbReference>
<feature type="domain" description="Polyphosphate kinase-2-related" evidence="3">
    <location>
        <begin position="29"/>
        <end position="254"/>
    </location>
</feature>
<dbReference type="GO" id="GO:0006797">
    <property type="term" value="P:polyphosphate metabolic process"/>
    <property type="evidence" value="ECO:0007669"/>
    <property type="project" value="InterPro"/>
</dbReference>
<name>A0AAU7UBQ1_9DEIO</name>
<gene>
    <name evidence="4" type="ORF">ABOD76_18435</name>
</gene>
<dbReference type="NCBIfam" id="TIGR03709">
    <property type="entry name" value="PPK2_rel_1"/>
    <property type="match status" value="1"/>
</dbReference>
<evidence type="ECO:0000256" key="2">
    <source>
        <dbReference type="ARBA" id="ARBA00022777"/>
    </source>
</evidence>
<keyword evidence="1" id="KW-0808">Transferase</keyword>
<dbReference type="PANTHER" id="PTHR34383">
    <property type="entry name" value="POLYPHOSPHATE:AMP PHOSPHOTRANSFERASE-RELATED"/>
    <property type="match status" value="1"/>
</dbReference>
<dbReference type="KEGG" id="dsc:ABOD76_18435"/>
<evidence type="ECO:0000313" key="4">
    <source>
        <dbReference type="EMBL" id="XBV85391.1"/>
    </source>
</evidence>
<dbReference type="PANTHER" id="PTHR34383:SF3">
    <property type="entry name" value="POLYPHOSPHATE:AMP PHOSPHOTRANSFERASE"/>
    <property type="match status" value="1"/>
</dbReference>
<accession>A0AAU7UBQ1</accession>
<evidence type="ECO:0000259" key="3">
    <source>
        <dbReference type="Pfam" id="PF03976"/>
    </source>
</evidence>
<proteinExistence type="predicted"/>
<dbReference type="EMBL" id="CP158299">
    <property type="protein sequence ID" value="XBV85391.1"/>
    <property type="molecule type" value="Genomic_DNA"/>
</dbReference>
<dbReference type="GO" id="GO:0008976">
    <property type="term" value="F:polyphosphate kinase activity"/>
    <property type="evidence" value="ECO:0007669"/>
    <property type="project" value="InterPro"/>
</dbReference>
<dbReference type="InterPro" id="IPR022300">
    <property type="entry name" value="PPK2-rel_1"/>
</dbReference>
<organism evidence="4">
    <name type="scientific">Deinococcus sonorensis KR-87</name>
    <dbReference type="NCBI Taxonomy" id="694439"/>
    <lineage>
        <taxon>Bacteria</taxon>
        <taxon>Thermotogati</taxon>
        <taxon>Deinococcota</taxon>
        <taxon>Deinococci</taxon>
        <taxon>Deinococcales</taxon>
        <taxon>Deinococcaceae</taxon>
        <taxon>Deinococcus</taxon>
    </lineage>
</organism>
<dbReference type="SUPFAM" id="SSF52540">
    <property type="entry name" value="P-loop containing nucleoside triphosphate hydrolases"/>
    <property type="match status" value="1"/>
</dbReference>
<dbReference type="RefSeq" id="WP_350243428.1">
    <property type="nucleotide sequence ID" value="NZ_CP158299.1"/>
</dbReference>
<dbReference type="PIRSF" id="PIRSF028756">
    <property type="entry name" value="PPK2_prd"/>
    <property type="match status" value="1"/>
</dbReference>
<dbReference type="InterPro" id="IPR022488">
    <property type="entry name" value="PPK2-related"/>
</dbReference>
<dbReference type="AlphaFoldDB" id="A0AAU7UBQ1"/>
<keyword evidence="2 4" id="KW-0418">Kinase</keyword>